<dbReference type="InterPro" id="IPR052931">
    <property type="entry name" value="Prophage_regulatory_activator"/>
</dbReference>
<gene>
    <name evidence="1" type="ORF">AL544_017265</name>
</gene>
<name>A0A2J9V1K5_VIBMI</name>
<evidence type="ECO:0000313" key="2">
    <source>
        <dbReference type="Proteomes" id="UP000053748"/>
    </source>
</evidence>
<proteinExistence type="predicted"/>
<dbReference type="PANTHER" id="PTHR36154">
    <property type="entry name" value="DNA-BINDING TRANSCRIPTIONAL ACTIVATOR ALPA"/>
    <property type="match status" value="1"/>
</dbReference>
<dbReference type="EMBL" id="LOSJ02000002">
    <property type="protein sequence ID" value="PNM57670.1"/>
    <property type="molecule type" value="Genomic_DNA"/>
</dbReference>
<sequence length="76" mass="8917">MQLTNLRGVNMPENNIRLIHFREVLTMTGLSRSSLYRFIEENQFPAQVQLGGRAVAWVEGEVQEWIAQRITNRRMD</sequence>
<accession>A0A2J9V1K5</accession>
<dbReference type="AlphaFoldDB" id="A0A2J9V1K5"/>
<dbReference type="Proteomes" id="UP000053748">
    <property type="component" value="Unassembled WGS sequence"/>
</dbReference>
<dbReference type="InterPro" id="IPR010260">
    <property type="entry name" value="AlpA"/>
</dbReference>
<dbReference type="PANTHER" id="PTHR36154:SF1">
    <property type="entry name" value="DNA-BINDING TRANSCRIPTIONAL ACTIVATOR ALPA"/>
    <property type="match status" value="1"/>
</dbReference>
<comment type="caution">
    <text evidence="1">The sequence shown here is derived from an EMBL/GenBank/DDBJ whole genome shotgun (WGS) entry which is preliminary data.</text>
</comment>
<protein>
    <submittedName>
        <fullName evidence="1">AlpA family transcriptional regulator</fullName>
    </submittedName>
</protein>
<dbReference type="Gene3D" id="1.10.238.160">
    <property type="match status" value="1"/>
</dbReference>
<dbReference type="Pfam" id="PF05930">
    <property type="entry name" value="Phage_AlpA"/>
    <property type="match status" value="1"/>
</dbReference>
<dbReference type="SUPFAM" id="SSF46955">
    <property type="entry name" value="Putative DNA-binding domain"/>
    <property type="match status" value="1"/>
</dbReference>
<keyword evidence="2" id="KW-1185">Reference proteome</keyword>
<organism evidence="1 2">
    <name type="scientific">Vibrio mimicus</name>
    <dbReference type="NCBI Taxonomy" id="674"/>
    <lineage>
        <taxon>Bacteria</taxon>
        <taxon>Pseudomonadati</taxon>
        <taxon>Pseudomonadota</taxon>
        <taxon>Gammaproteobacteria</taxon>
        <taxon>Vibrionales</taxon>
        <taxon>Vibrionaceae</taxon>
        <taxon>Vibrio</taxon>
    </lineage>
</organism>
<dbReference type="InterPro" id="IPR009061">
    <property type="entry name" value="DNA-bd_dom_put_sf"/>
</dbReference>
<reference evidence="1" key="1">
    <citation type="submission" date="2017-12" db="EMBL/GenBank/DDBJ databases">
        <title>FDA dAtabase for Regulatory Grade micrObial Sequences (FDA-ARGOS): Supporting development and validation of Infectious Disease Dx tests.</title>
        <authorList>
            <person name="Hoffmann M."/>
            <person name="Allard M."/>
            <person name="Evans P."/>
            <person name="Brown E."/>
            <person name="Tallon L.J."/>
            <person name="Sadzewicz L."/>
            <person name="Sengamalay N."/>
            <person name="Ott S."/>
            <person name="Godinez A."/>
            <person name="Nagaraj S."/>
            <person name="Vavikolanu K."/>
            <person name="Aluvathingal J."/>
            <person name="Nadendla S."/>
            <person name="Hobson J."/>
            <person name="Sichtig H."/>
        </authorList>
    </citation>
    <scope>NUCLEOTIDE SEQUENCE [LARGE SCALE GENOMIC DNA]</scope>
    <source>
        <strain evidence="1">FDAARGOS_113</strain>
    </source>
</reference>
<evidence type="ECO:0000313" key="1">
    <source>
        <dbReference type="EMBL" id="PNM57670.1"/>
    </source>
</evidence>
<dbReference type="OrthoDB" id="8455288at2"/>
<dbReference type="FunFam" id="1.10.238.160:FF:000002">
    <property type="entry name" value="Predicted transcriptional regulator"/>
    <property type="match status" value="1"/>
</dbReference>